<comment type="caution">
    <text evidence="2">The sequence shown here is derived from an EMBL/GenBank/DDBJ whole genome shotgun (WGS) entry which is preliminary data.</text>
</comment>
<dbReference type="Proteomes" id="UP000216312">
    <property type="component" value="Unassembled WGS sequence"/>
</dbReference>
<organism evidence="2 3">
    <name type="scientific">candidate division WOR-3 bacterium 4484_18</name>
    <dbReference type="NCBI Taxonomy" id="2020626"/>
    <lineage>
        <taxon>Bacteria</taxon>
        <taxon>Bacteria division WOR-3</taxon>
    </lineage>
</organism>
<sequence>MWWILPLILNTGVVKAHADGFELEARIASIPIKIDGILEDVWYTADTVNQFTQFSPHYGEQPAESTYVFVLYDKENLYVAFVGFVAERDVWANLGGAEDYVNFYIDTFLDRTTAYGFGVGASGSHSDALILNDGRSEDASWDGVWYCASKVYPDRFVVEIRVPFKSIRYKRGLNEWGINFHRRIPTINQTLYWKLPDEREGLRVSKFGILKGIHPGVVGRNMEIYPIGFVRSEHYTDTSYIWPDMGVNFNWSITPELRLSLTYNPDFAQIEADPFSLNLSRYELYLMERRPFFLEGMEIFQPASFGRQMGFYDPIQVFYSRRIGKKLPGGVEVPIKLGMKLTGKGTGWQTGLLYVYTDSTYSEGVGEPPYHWSVLRYKHQVLGNSEIGFLAVSKSEKLTSLPTYAMGIDLGLRNPSLQFVCQAVATKNDTLIGYAFNSGIYGFYRNYMVIGRAQSIGDKFDISELGYYRELPGTQMVWIIGGPMKLLPKGKVKMLHVLAGGGMSKYKELPRSYFGALCFGMNLRPTGGFSINVNGGKIHEEVRITTDTGSIYTDTLYFMWSTNFNYWSGPRGKISYYGGFNLNRSWIWGLEWLSYQLAVWCGVEYSITPRVSFSIYPDISVYFTPENRVHLIFTHMEPRLGIYFNPYLQLTLRPDIAIQWEGTTRSIPSLRLGYLLSWEIAPKSYLYVVMNDEWYEADGRLHAVSTVSAIKLKWLQLL</sequence>
<protein>
    <recommendedName>
        <fullName evidence="1">DUF5916 domain-containing protein</fullName>
    </recommendedName>
</protein>
<evidence type="ECO:0000313" key="3">
    <source>
        <dbReference type="Proteomes" id="UP000216312"/>
    </source>
</evidence>
<dbReference type="Gene3D" id="2.60.40.1190">
    <property type="match status" value="1"/>
</dbReference>
<dbReference type="CDD" id="cd09618">
    <property type="entry name" value="CBM9_like_2"/>
    <property type="match status" value="1"/>
</dbReference>
<reference evidence="3" key="1">
    <citation type="submission" date="2017-07" db="EMBL/GenBank/DDBJ databases">
        <title>Novel pathways for hydrocarbon cycling and metabolic interdependencies in hydrothermal sediment communities.</title>
        <authorList>
            <person name="Dombrowski N."/>
            <person name="Seitz K."/>
            <person name="Teske A."/>
            <person name="Baker B."/>
        </authorList>
    </citation>
    <scope>NUCLEOTIDE SEQUENCE [LARGE SCALE GENOMIC DNA]</scope>
</reference>
<evidence type="ECO:0000313" key="2">
    <source>
        <dbReference type="EMBL" id="OYV02983.1"/>
    </source>
</evidence>
<dbReference type="AlphaFoldDB" id="A0A257LTK0"/>
<accession>A0A257LTK0</accession>
<dbReference type="EMBL" id="NMUJ01000030">
    <property type="protein sequence ID" value="OYV02983.1"/>
    <property type="molecule type" value="Genomic_DNA"/>
</dbReference>
<evidence type="ECO:0000259" key="1">
    <source>
        <dbReference type="Pfam" id="PF19313"/>
    </source>
</evidence>
<proteinExistence type="predicted"/>
<feature type="domain" description="DUF5916" evidence="1">
    <location>
        <begin position="225"/>
        <end position="326"/>
    </location>
</feature>
<dbReference type="Pfam" id="PF19313">
    <property type="entry name" value="DUF5916"/>
    <property type="match status" value="1"/>
</dbReference>
<dbReference type="SUPFAM" id="SSF49344">
    <property type="entry name" value="CBD9-like"/>
    <property type="match status" value="1"/>
</dbReference>
<gene>
    <name evidence="2" type="ORF">CGW93_02975</name>
</gene>
<dbReference type="InterPro" id="IPR045670">
    <property type="entry name" value="DUF5916"/>
</dbReference>
<name>A0A257LTK0_UNCW3</name>